<accession>A0AAJ0N239</accession>
<sequence length="133" mass="11959">MPVVDASLPPTSSASMSCRSAALRAMSDAVLAAAWSGASSAARRPTGSCGATRSIVVFSCGSASSAAVLPYPPVGGGVCGCAVRGASTADAPGAATSGAGGAGTGCNTGAAGNSATGIGTTCSAGAAAGTTGG</sequence>
<comment type="caution">
    <text evidence="1">The sequence shown here is derived from an EMBL/GenBank/DDBJ whole genome shotgun (WGS) entry which is preliminary data.</text>
</comment>
<dbReference type="AlphaFoldDB" id="A0AAJ0N239"/>
<reference evidence="1 2" key="1">
    <citation type="submission" date="2014-11" db="EMBL/GenBank/DDBJ databases">
        <title>Draft Genome Sequences of Xanthomonas vesicatoria Strains from the Balkan Peninsula.</title>
        <authorList>
            <person name="Vancheva T."/>
            <person name="Lefeuvre P."/>
            <person name="Bogatzevska N."/>
            <person name="Moncheva P."/>
            <person name="Koebnik R."/>
        </authorList>
    </citation>
    <scope>NUCLEOTIDE SEQUENCE [LARGE SCALE GENOMIC DNA]</scope>
    <source>
        <strain evidence="1 2">53M</strain>
    </source>
</reference>
<dbReference type="EMBL" id="JSYJ01000297">
    <property type="protein sequence ID" value="KHM90110.1"/>
    <property type="molecule type" value="Genomic_DNA"/>
</dbReference>
<protein>
    <submittedName>
        <fullName evidence="1">Uncharacterized protein</fullName>
    </submittedName>
</protein>
<organism evidence="1 2">
    <name type="scientific">Xanthomonas vesicatoria</name>
    <dbReference type="NCBI Taxonomy" id="56460"/>
    <lineage>
        <taxon>Bacteria</taxon>
        <taxon>Pseudomonadati</taxon>
        <taxon>Pseudomonadota</taxon>
        <taxon>Gammaproteobacteria</taxon>
        <taxon>Lysobacterales</taxon>
        <taxon>Lysobacteraceae</taxon>
        <taxon>Xanthomonas</taxon>
    </lineage>
</organism>
<evidence type="ECO:0000313" key="2">
    <source>
        <dbReference type="Proteomes" id="UP000030969"/>
    </source>
</evidence>
<proteinExistence type="predicted"/>
<evidence type="ECO:0000313" key="1">
    <source>
        <dbReference type="EMBL" id="KHM90110.1"/>
    </source>
</evidence>
<name>A0AAJ0N239_9XANT</name>
<gene>
    <name evidence="1" type="ORF">OR61_22910</name>
</gene>
<dbReference type="Proteomes" id="UP000030969">
    <property type="component" value="Unassembled WGS sequence"/>
</dbReference>